<organism evidence="2 3">
    <name type="scientific">Hydnum rufescens UP504</name>
    <dbReference type="NCBI Taxonomy" id="1448309"/>
    <lineage>
        <taxon>Eukaryota</taxon>
        <taxon>Fungi</taxon>
        <taxon>Dikarya</taxon>
        <taxon>Basidiomycota</taxon>
        <taxon>Agaricomycotina</taxon>
        <taxon>Agaricomycetes</taxon>
        <taxon>Cantharellales</taxon>
        <taxon>Hydnaceae</taxon>
        <taxon>Hydnum</taxon>
    </lineage>
</organism>
<dbReference type="Proteomes" id="UP000886523">
    <property type="component" value="Unassembled WGS sequence"/>
</dbReference>
<reference evidence="2" key="1">
    <citation type="journal article" date="2020" name="Nat. Commun.">
        <title>Large-scale genome sequencing of mycorrhizal fungi provides insights into the early evolution of symbiotic traits.</title>
        <authorList>
            <person name="Miyauchi S."/>
            <person name="Kiss E."/>
            <person name="Kuo A."/>
            <person name="Drula E."/>
            <person name="Kohler A."/>
            <person name="Sanchez-Garcia M."/>
            <person name="Morin E."/>
            <person name="Andreopoulos B."/>
            <person name="Barry K.W."/>
            <person name="Bonito G."/>
            <person name="Buee M."/>
            <person name="Carver A."/>
            <person name="Chen C."/>
            <person name="Cichocki N."/>
            <person name="Clum A."/>
            <person name="Culley D."/>
            <person name="Crous P.W."/>
            <person name="Fauchery L."/>
            <person name="Girlanda M."/>
            <person name="Hayes R.D."/>
            <person name="Keri Z."/>
            <person name="LaButti K."/>
            <person name="Lipzen A."/>
            <person name="Lombard V."/>
            <person name="Magnuson J."/>
            <person name="Maillard F."/>
            <person name="Murat C."/>
            <person name="Nolan M."/>
            <person name="Ohm R.A."/>
            <person name="Pangilinan J."/>
            <person name="Pereira M.F."/>
            <person name="Perotto S."/>
            <person name="Peter M."/>
            <person name="Pfister S."/>
            <person name="Riley R."/>
            <person name="Sitrit Y."/>
            <person name="Stielow J.B."/>
            <person name="Szollosi G."/>
            <person name="Zifcakova L."/>
            <person name="Stursova M."/>
            <person name="Spatafora J.W."/>
            <person name="Tedersoo L."/>
            <person name="Vaario L.M."/>
            <person name="Yamada A."/>
            <person name="Yan M."/>
            <person name="Wang P."/>
            <person name="Xu J."/>
            <person name="Bruns T."/>
            <person name="Baldrian P."/>
            <person name="Vilgalys R."/>
            <person name="Dunand C."/>
            <person name="Henrissat B."/>
            <person name="Grigoriev I.V."/>
            <person name="Hibbett D."/>
            <person name="Nagy L.G."/>
            <person name="Martin F.M."/>
        </authorList>
    </citation>
    <scope>NUCLEOTIDE SEQUENCE</scope>
    <source>
        <strain evidence="2">UP504</strain>
    </source>
</reference>
<feature type="region of interest" description="Disordered" evidence="1">
    <location>
        <begin position="1"/>
        <end position="47"/>
    </location>
</feature>
<evidence type="ECO:0000313" key="2">
    <source>
        <dbReference type="EMBL" id="KAF9508419.1"/>
    </source>
</evidence>
<sequence length="225" mass="24464">MTLDPGQPRTSTNDRKRITAAVLGSPHGPAEASSLGHSEKPLASEDAHGPWKICKTQKAIDSLAYIQAKAALQWGQGSKTWGNSSATRYLQILLHHLPDASTIASEDDYLGSTIYTSFDDWQQALGTDNFGDYLVDELYFGPVFKDVTKHAFGDCCIAEAAVTNFSKETFKNSMDGSVFWGTGGAVTKIPDIIQSAFAYCPVHHDPGLINKALVDVMNMAKQTYE</sequence>
<proteinExistence type="predicted"/>
<evidence type="ECO:0000313" key="3">
    <source>
        <dbReference type="Proteomes" id="UP000886523"/>
    </source>
</evidence>
<feature type="compositionally biased region" description="Basic and acidic residues" evidence="1">
    <location>
        <begin position="37"/>
        <end position="47"/>
    </location>
</feature>
<accession>A0A9P6DRG2</accession>
<dbReference type="EMBL" id="MU129059">
    <property type="protein sequence ID" value="KAF9508419.1"/>
    <property type="molecule type" value="Genomic_DNA"/>
</dbReference>
<gene>
    <name evidence="2" type="ORF">BS47DRAFT_1365960</name>
</gene>
<protein>
    <submittedName>
        <fullName evidence="2">Uncharacterized protein</fullName>
    </submittedName>
</protein>
<evidence type="ECO:0000256" key="1">
    <source>
        <dbReference type="SAM" id="MobiDB-lite"/>
    </source>
</evidence>
<name>A0A9P6DRG2_9AGAM</name>
<comment type="caution">
    <text evidence="2">The sequence shown here is derived from an EMBL/GenBank/DDBJ whole genome shotgun (WGS) entry which is preliminary data.</text>
</comment>
<dbReference type="AlphaFoldDB" id="A0A9P6DRG2"/>
<keyword evidence="3" id="KW-1185">Reference proteome</keyword>